<dbReference type="Pfam" id="PF04151">
    <property type="entry name" value="PPC"/>
    <property type="match status" value="2"/>
</dbReference>
<comment type="cofactor">
    <cofactor evidence="2">
        <name>Zn(2+)</name>
        <dbReference type="ChEBI" id="CHEBI:29105"/>
    </cofactor>
    <text evidence="2">Binds 1 zinc ion per subunit.</text>
</comment>
<dbReference type="InterPro" id="IPR007280">
    <property type="entry name" value="Peptidase_C_arc/bac"/>
</dbReference>
<name>A0A4P9VR32_9GAMM</name>
<feature type="domain" description="M23ase beta-sheet core" evidence="5">
    <location>
        <begin position="293"/>
        <end position="357"/>
    </location>
</feature>
<dbReference type="Gene3D" id="2.60.120.380">
    <property type="match status" value="2"/>
</dbReference>
<dbReference type="Pfam" id="PF01551">
    <property type="entry name" value="Peptidase_M23"/>
    <property type="match status" value="1"/>
</dbReference>
<dbReference type="InterPro" id="IPR011055">
    <property type="entry name" value="Dup_hybrid_motif"/>
</dbReference>
<feature type="active site" description="Proton donor/acceptor" evidence="1">
    <location>
        <position position="347"/>
    </location>
</feature>
<evidence type="ECO:0000256" key="2">
    <source>
        <dbReference type="PIRSR" id="PIRSR600841-2"/>
    </source>
</evidence>
<feature type="binding site" evidence="2">
    <location>
        <position position="248"/>
    </location>
    <ligand>
        <name>Zn(2+)</name>
        <dbReference type="ChEBI" id="CHEBI:29105"/>
    </ligand>
</feature>
<dbReference type="InterPro" id="IPR016047">
    <property type="entry name" value="M23ase_b-sheet_dom"/>
</dbReference>
<reference evidence="7 8" key="1">
    <citation type="submission" date="2017-04" db="EMBL/GenBank/DDBJ databases">
        <title>Draft genome sequence of Zooshikella ganghwensis VG4 isolated from Red Sea sediments.</title>
        <authorList>
            <person name="Rehman Z."/>
            <person name="Alam I."/>
            <person name="Kamau A."/>
            <person name="Bajic V."/>
            <person name="Leiknes T."/>
        </authorList>
    </citation>
    <scope>NUCLEOTIDE SEQUENCE [LARGE SCALE GENOMIC DNA]</scope>
    <source>
        <strain evidence="7 8">VG4</strain>
    </source>
</reference>
<feature type="transmembrane region" description="Helical" evidence="4">
    <location>
        <begin position="7"/>
        <end position="27"/>
    </location>
</feature>
<keyword evidence="8" id="KW-1185">Reference proteome</keyword>
<organism evidence="7 8">
    <name type="scientific">Zooshikella ganghwensis</name>
    <dbReference type="NCBI Taxonomy" id="202772"/>
    <lineage>
        <taxon>Bacteria</taxon>
        <taxon>Pseudomonadati</taxon>
        <taxon>Pseudomonadota</taxon>
        <taxon>Gammaproteobacteria</taxon>
        <taxon>Oceanospirillales</taxon>
        <taxon>Zooshikellaceae</taxon>
        <taxon>Zooshikella</taxon>
    </lineage>
</organism>
<feature type="binding site" evidence="2">
    <location>
        <position position="262"/>
    </location>
    <ligand>
        <name>Zn(2+)</name>
        <dbReference type="ChEBI" id="CHEBI:29105"/>
    </ligand>
</feature>
<evidence type="ECO:0000256" key="4">
    <source>
        <dbReference type="SAM" id="Phobius"/>
    </source>
</evidence>
<dbReference type="AlphaFoldDB" id="A0A4P9VR32"/>
<gene>
    <name evidence="7" type="ORF">B9G39_14290</name>
</gene>
<dbReference type="SUPFAM" id="SSF51261">
    <property type="entry name" value="Duplicated hybrid motif"/>
    <property type="match status" value="1"/>
</dbReference>
<evidence type="ECO:0000256" key="1">
    <source>
        <dbReference type="PIRSR" id="PIRSR600841-1"/>
    </source>
</evidence>
<feature type="disulfide bond" evidence="3">
    <location>
        <begin position="292"/>
        <end position="338"/>
    </location>
</feature>
<evidence type="ECO:0000313" key="8">
    <source>
        <dbReference type="Proteomes" id="UP000257039"/>
    </source>
</evidence>
<dbReference type="Proteomes" id="UP000257039">
    <property type="component" value="Unassembled WGS sequence"/>
</dbReference>
<dbReference type="GO" id="GO:0004222">
    <property type="term" value="F:metalloendopeptidase activity"/>
    <property type="evidence" value="ECO:0007669"/>
    <property type="project" value="InterPro"/>
</dbReference>
<dbReference type="PRINTS" id="PR00933">
    <property type="entry name" value="BLYTICPTASE"/>
</dbReference>
<keyword evidence="4" id="KW-0812">Transmembrane</keyword>
<keyword evidence="3" id="KW-1015">Disulfide bond</keyword>
<proteinExistence type="predicted"/>
<dbReference type="GO" id="GO:0006508">
    <property type="term" value="P:proteolysis"/>
    <property type="evidence" value="ECO:0007669"/>
    <property type="project" value="InterPro"/>
</dbReference>
<evidence type="ECO:0000256" key="3">
    <source>
        <dbReference type="PIRSR" id="PIRSR600841-3"/>
    </source>
</evidence>
<feature type="disulfide bond" evidence="3">
    <location>
        <begin position="382"/>
        <end position="395"/>
    </location>
</feature>
<keyword evidence="2" id="KW-0479">Metal-binding</keyword>
<dbReference type="Gene3D" id="2.70.70.10">
    <property type="entry name" value="Glucose Permease (Domain IIA)"/>
    <property type="match status" value="1"/>
</dbReference>
<evidence type="ECO:0000259" key="6">
    <source>
        <dbReference type="Pfam" id="PF04151"/>
    </source>
</evidence>
<comment type="caution">
    <text evidence="7">The sequence shown here is derived from an EMBL/GenBank/DDBJ whole genome shotgun (WGS) entry which is preliminary data.</text>
</comment>
<protein>
    <submittedName>
        <fullName evidence="7">Metalloendopeptidase</fullName>
    </submittedName>
</protein>
<feature type="active site" description="Proton donor/acceptor" evidence="1">
    <location>
        <position position="308"/>
    </location>
</feature>
<dbReference type="GO" id="GO:0046872">
    <property type="term" value="F:metal ion binding"/>
    <property type="evidence" value="ECO:0007669"/>
    <property type="project" value="UniProtKB-KW"/>
</dbReference>
<keyword evidence="2" id="KW-0862">Zinc</keyword>
<sequence length="623" mass="70298">MKYKEKLFFFRHSVIGYIGAVFILIYAHNVLSAQSIGITSRQFEQRQLIYSANEMFSFDINIFLEKNAPHLVQYSEVISHWSGYSSISPKVLIALIEQQTGLITNKHLNISEFNKPFGDLSEKDGFSKQTEDIAIKLSTFFYNNENKKRNAISVTSTALEQLFSTTSQQTSTDNLPEQHIRKRLDNFYTIYYRLFPVTSYENQEFSTEQKQDESNNQNMLNPRLVVPPNNLLQLPYLVGKAWYYGGSHTNTGSGTYPQSSLDLNNGGVWGSDTSHLWVAAAAAGRAKVHSSCNLEIVHEGGWSTTYYHLDNIQVRTNDTVSRNQKVANYASNKSQALCQGGHSTGPHQHFSLKKDGRFYHLNDVKLSGFKVHTGRDSYDSNCNYFWLEKNNNKYCAWNKLTNPGVPGGPNPDDDIELKNGIPIANISKTKGDHTYYKIKIPANATELMLKIDGGSGDADMYVQPDTKPTLSNWDCRPYKVTQLEKCSYATPKATTYYVLLHAFSNYNDITLTASYKNSKDHTLENGVPITNLSATKGHQVYYQINVPAKATNLKISVDGGTGDVDMYVKSSTKPTLSEWDCRPYKTTQYEVCSYNTPATATYYIMLHAFSNYSDITLKAAYDN</sequence>
<keyword evidence="4" id="KW-1133">Transmembrane helix</keyword>
<evidence type="ECO:0000313" key="7">
    <source>
        <dbReference type="EMBL" id="RDH44510.1"/>
    </source>
</evidence>
<dbReference type="CDD" id="cd12797">
    <property type="entry name" value="M23_peptidase"/>
    <property type="match status" value="1"/>
</dbReference>
<evidence type="ECO:0000259" key="5">
    <source>
        <dbReference type="Pfam" id="PF01551"/>
    </source>
</evidence>
<dbReference type="EMBL" id="NDXW01000001">
    <property type="protein sequence ID" value="RDH44510.1"/>
    <property type="molecule type" value="Genomic_DNA"/>
</dbReference>
<keyword evidence="4" id="KW-0472">Membrane</keyword>
<dbReference type="InterPro" id="IPR000841">
    <property type="entry name" value="Pept_M23A_Blytic"/>
</dbReference>
<accession>A0A4P9VR32</accession>
<feature type="binding site" evidence="2">
    <location>
        <position position="349"/>
    </location>
    <ligand>
        <name>Zn(2+)</name>
        <dbReference type="ChEBI" id="CHEBI:29105"/>
    </ligand>
</feature>
<dbReference type="RefSeq" id="WP_094787648.1">
    <property type="nucleotide sequence ID" value="NZ_NDXW01000001.1"/>
</dbReference>
<feature type="domain" description="Peptidase C-terminal archaeal/bacterial" evidence="6">
    <location>
        <begin position="434"/>
        <end position="501"/>
    </location>
</feature>
<feature type="domain" description="Peptidase C-terminal archaeal/bacterial" evidence="6">
    <location>
        <begin position="541"/>
        <end position="607"/>
    </location>
</feature>